<feature type="transmembrane region" description="Helical" evidence="1">
    <location>
        <begin position="33"/>
        <end position="52"/>
    </location>
</feature>
<keyword evidence="1" id="KW-1133">Transmembrane helix</keyword>
<sequence length="189" mass="21689">MLQLIKGNPFKTSLEVPDYIMIERGWSFMRNKIFSFTTVIALVMIGNLYAILANGNSIISAHAENITENILNVENKVSSQSEMEDIAVNLFTSYIKENSTDWKKVQYEKLDRTPLKTIEDYKIINASLVSVKEDNFCVKIIYDVKCTEESDMWLAGNGFKDTDNWIRNKSNYVSVKNEENKCFIIGIDT</sequence>
<name>A0A2S7F7A4_CLOBU</name>
<organism evidence="2 3">
    <name type="scientific">Clostridium butyricum</name>
    <dbReference type="NCBI Taxonomy" id="1492"/>
    <lineage>
        <taxon>Bacteria</taxon>
        <taxon>Bacillati</taxon>
        <taxon>Bacillota</taxon>
        <taxon>Clostridia</taxon>
        <taxon>Eubacteriales</taxon>
        <taxon>Clostridiaceae</taxon>
        <taxon>Clostridium</taxon>
    </lineage>
</organism>
<keyword evidence="1" id="KW-0472">Membrane</keyword>
<dbReference type="RefSeq" id="WP_027635135.1">
    <property type="nucleotide sequence ID" value="NZ_JSEG01000019.1"/>
</dbReference>
<dbReference type="AlphaFoldDB" id="A0A2S7F7A4"/>
<keyword evidence="1" id="KW-0812">Transmembrane</keyword>
<gene>
    <name evidence="2" type="ORF">AWN73_18200</name>
</gene>
<comment type="caution">
    <text evidence="2">The sequence shown here is derived from an EMBL/GenBank/DDBJ whole genome shotgun (WGS) entry which is preliminary data.</text>
</comment>
<dbReference type="Proteomes" id="UP000238081">
    <property type="component" value="Unassembled WGS sequence"/>
</dbReference>
<dbReference type="EMBL" id="LRDH01000136">
    <property type="protein sequence ID" value="PPV12639.1"/>
    <property type="molecule type" value="Genomic_DNA"/>
</dbReference>
<proteinExistence type="predicted"/>
<accession>A0A2S7F7A4</accession>
<protein>
    <submittedName>
        <fullName evidence="2">Uncharacterized protein</fullName>
    </submittedName>
</protein>
<evidence type="ECO:0000313" key="2">
    <source>
        <dbReference type="EMBL" id="PPV12639.1"/>
    </source>
</evidence>
<evidence type="ECO:0000256" key="1">
    <source>
        <dbReference type="SAM" id="Phobius"/>
    </source>
</evidence>
<reference evidence="2 3" key="1">
    <citation type="submission" date="2016-01" db="EMBL/GenBank/DDBJ databases">
        <title>Characterization of the Clostridium difficile lineages that are prevalent in Hong Kong and China.</title>
        <authorList>
            <person name="Kwok J.S.-L."/>
            <person name="Lam W.-Y."/>
            <person name="Ip M."/>
            <person name="Chan T.-F."/>
            <person name="Hawkey P.M."/>
            <person name="Tsui S.K.-W."/>
        </authorList>
    </citation>
    <scope>NUCLEOTIDE SEQUENCE [LARGE SCALE GENOMIC DNA]</scope>
    <source>
        <strain evidence="2 3">300064</strain>
    </source>
</reference>
<evidence type="ECO:0000313" key="3">
    <source>
        <dbReference type="Proteomes" id="UP000238081"/>
    </source>
</evidence>